<evidence type="ECO:0000313" key="4">
    <source>
        <dbReference type="Proteomes" id="UP000092713"/>
    </source>
</evidence>
<name>A0A1A7BYZ9_9BURK</name>
<evidence type="ECO:0000313" key="3">
    <source>
        <dbReference type="EMBL" id="OBV37700.1"/>
    </source>
</evidence>
<accession>A0A1A7BYZ9</accession>
<dbReference type="RefSeq" id="WP_065309911.1">
    <property type="nucleotide sequence ID" value="NZ_LOCQ01000060.1"/>
</dbReference>
<dbReference type="AlphaFoldDB" id="A0A1A7BYZ9"/>
<protein>
    <submittedName>
        <fullName evidence="3">PRTRC system protein E</fullName>
    </submittedName>
</protein>
<dbReference type="EMBL" id="LOCQ01000060">
    <property type="protein sequence ID" value="OBV37700.1"/>
    <property type="molecule type" value="Genomic_DNA"/>
</dbReference>
<gene>
    <name evidence="3" type="ORF">ASR47_1003364</name>
</gene>
<reference evidence="3 4" key="1">
    <citation type="submission" date="2016-04" db="EMBL/GenBank/DDBJ databases">
        <title>Draft genome sequence of Janthinobacterium psychrotolerans sp. nov., isolated from freshwater sediments in Denmark.</title>
        <authorList>
            <person name="Gong X."/>
            <person name="Skrivergaard S."/>
            <person name="Korsgaard B.S."/>
            <person name="Schreiber L."/>
            <person name="Marshall I.P."/>
            <person name="Finster K."/>
            <person name="Schramm A."/>
        </authorList>
    </citation>
    <scope>NUCLEOTIDE SEQUENCE [LARGE SCALE GENOMIC DNA]</scope>
    <source>
        <strain evidence="3 4">S3-2</strain>
    </source>
</reference>
<feature type="domain" description="ParB-related ThiF-related cassette protein E" evidence="2">
    <location>
        <begin position="2"/>
        <end position="65"/>
    </location>
</feature>
<feature type="compositionally biased region" description="Low complexity" evidence="1">
    <location>
        <begin position="84"/>
        <end position="95"/>
    </location>
</feature>
<feature type="region of interest" description="Disordered" evidence="1">
    <location>
        <begin position="84"/>
        <end position="172"/>
    </location>
</feature>
<dbReference type="STRING" id="1747903.ASR47_1003364"/>
<evidence type="ECO:0000256" key="1">
    <source>
        <dbReference type="SAM" id="MobiDB-lite"/>
    </source>
</evidence>
<proteinExistence type="predicted"/>
<keyword evidence="4" id="KW-1185">Reference proteome</keyword>
<dbReference type="InterPro" id="IPR022273">
    <property type="entry name" value="PRTRC_protein-E"/>
</dbReference>
<dbReference type="NCBIfam" id="TIGR03741">
    <property type="entry name" value="PRTRC_E"/>
    <property type="match status" value="1"/>
</dbReference>
<dbReference type="Proteomes" id="UP000092713">
    <property type="component" value="Unassembled WGS sequence"/>
</dbReference>
<dbReference type="OrthoDB" id="9104360at2"/>
<organism evidence="3 4">
    <name type="scientific">Janthinobacterium psychrotolerans</name>
    <dbReference type="NCBI Taxonomy" id="1747903"/>
    <lineage>
        <taxon>Bacteria</taxon>
        <taxon>Pseudomonadati</taxon>
        <taxon>Pseudomonadota</taxon>
        <taxon>Betaproteobacteria</taxon>
        <taxon>Burkholderiales</taxon>
        <taxon>Oxalobacteraceae</taxon>
        <taxon>Janthinobacterium</taxon>
    </lineage>
</organism>
<sequence length="185" mass="18195">MFTALHALAQSATLMIVITAEGDDLRVSITPTQAGDKTKAHKLTPLSLVASPAELDDGFAAAIASWQAPKLTLQQQVEAVNAAGAEGGAPASSKAAPKESPARRAGPGRPKKNDSAAPGGEGAAGADNAGQQETTPQGGSDAGAAAPSTPPTDGADAEEPGEIVPAPTGNPAITAAVDTVTLDLF</sequence>
<evidence type="ECO:0000259" key="2">
    <source>
        <dbReference type="Pfam" id="PF19556"/>
    </source>
</evidence>
<dbReference type="Pfam" id="PF19556">
    <property type="entry name" value="PRTRC_E"/>
    <property type="match status" value="1"/>
</dbReference>
<comment type="caution">
    <text evidence="3">The sequence shown here is derived from an EMBL/GenBank/DDBJ whole genome shotgun (WGS) entry which is preliminary data.</text>
</comment>